<evidence type="ECO:0000256" key="2">
    <source>
        <dbReference type="ARBA" id="ARBA00023015"/>
    </source>
</evidence>
<evidence type="ECO:0000256" key="4">
    <source>
        <dbReference type="ARBA" id="ARBA00023163"/>
    </source>
</evidence>
<feature type="compositionally biased region" description="Polar residues" evidence="6">
    <location>
        <begin position="45"/>
        <end position="55"/>
    </location>
</feature>
<protein>
    <recommendedName>
        <fullName evidence="7">BZIP domain-containing protein</fullName>
    </recommendedName>
</protein>
<dbReference type="SMART" id="SM00338">
    <property type="entry name" value="BRLZ"/>
    <property type="match status" value="1"/>
</dbReference>
<evidence type="ECO:0000259" key="7">
    <source>
        <dbReference type="PROSITE" id="PS50217"/>
    </source>
</evidence>
<proteinExistence type="predicted"/>
<accession>A0ABR2BRI2</accession>
<comment type="subcellular location">
    <subcellularLocation>
        <location evidence="1">Nucleus</location>
    </subcellularLocation>
</comment>
<keyword evidence="5" id="KW-0539">Nucleus</keyword>
<keyword evidence="2" id="KW-0805">Transcription regulation</keyword>
<dbReference type="CDD" id="cd14702">
    <property type="entry name" value="bZIP_plant_GBF1"/>
    <property type="match status" value="1"/>
</dbReference>
<evidence type="ECO:0000313" key="9">
    <source>
        <dbReference type="Proteomes" id="UP001472677"/>
    </source>
</evidence>
<sequence>MAAAQKLASSFDLDEKKRKRMLSNRESVRRSRARKQKQKEDLSNEESAMQKENSQFPEKIKVIEEQFTELECSNNELSAQKMELNSRINSLDMVLQNMGQAMGYGVHIPETTDPLIQPWLQPPFPTAYNPDI</sequence>
<dbReference type="PANTHER" id="PTHR45764:SF34">
    <property type="entry name" value="BZIP TRANSCRIPTION FACTOR 53"/>
    <property type="match status" value="1"/>
</dbReference>
<keyword evidence="4" id="KW-0804">Transcription</keyword>
<dbReference type="PROSITE" id="PS50217">
    <property type="entry name" value="BZIP"/>
    <property type="match status" value="1"/>
</dbReference>
<dbReference type="Proteomes" id="UP001472677">
    <property type="component" value="Unassembled WGS sequence"/>
</dbReference>
<dbReference type="InterPro" id="IPR046347">
    <property type="entry name" value="bZIP_sf"/>
</dbReference>
<dbReference type="SUPFAM" id="SSF57959">
    <property type="entry name" value="Leucine zipper domain"/>
    <property type="match status" value="1"/>
</dbReference>
<evidence type="ECO:0000256" key="1">
    <source>
        <dbReference type="ARBA" id="ARBA00004123"/>
    </source>
</evidence>
<gene>
    <name evidence="8" type="ORF">V6N12_001689</name>
</gene>
<reference evidence="8 9" key="1">
    <citation type="journal article" date="2024" name="G3 (Bethesda)">
        <title>Genome assembly of Hibiscus sabdariffa L. provides insights into metabolisms of medicinal natural products.</title>
        <authorList>
            <person name="Kim T."/>
        </authorList>
    </citation>
    <scope>NUCLEOTIDE SEQUENCE [LARGE SCALE GENOMIC DNA]</scope>
    <source>
        <strain evidence="8">TK-2024</strain>
        <tissue evidence="8">Old leaves</tissue>
    </source>
</reference>
<dbReference type="InterPro" id="IPR004827">
    <property type="entry name" value="bZIP"/>
</dbReference>
<evidence type="ECO:0000256" key="5">
    <source>
        <dbReference type="ARBA" id="ARBA00023242"/>
    </source>
</evidence>
<keyword evidence="9" id="KW-1185">Reference proteome</keyword>
<evidence type="ECO:0000256" key="3">
    <source>
        <dbReference type="ARBA" id="ARBA00023125"/>
    </source>
</evidence>
<feature type="region of interest" description="Disordered" evidence="6">
    <location>
        <begin position="1"/>
        <end position="55"/>
    </location>
</feature>
<dbReference type="PANTHER" id="PTHR45764">
    <property type="entry name" value="BZIP TRANSCRIPTION FACTOR 44"/>
    <property type="match status" value="1"/>
</dbReference>
<evidence type="ECO:0000313" key="8">
    <source>
        <dbReference type="EMBL" id="KAK8509603.1"/>
    </source>
</evidence>
<dbReference type="InterPro" id="IPR045314">
    <property type="entry name" value="bZIP_plant_GBF1"/>
</dbReference>
<comment type="caution">
    <text evidence="8">The sequence shown here is derived from an EMBL/GenBank/DDBJ whole genome shotgun (WGS) entry which is preliminary data.</text>
</comment>
<dbReference type="EMBL" id="JBBPBM010000090">
    <property type="protein sequence ID" value="KAK8509603.1"/>
    <property type="molecule type" value="Genomic_DNA"/>
</dbReference>
<evidence type="ECO:0000256" key="6">
    <source>
        <dbReference type="SAM" id="MobiDB-lite"/>
    </source>
</evidence>
<organism evidence="8 9">
    <name type="scientific">Hibiscus sabdariffa</name>
    <name type="common">roselle</name>
    <dbReference type="NCBI Taxonomy" id="183260"/>
    <lineage>
        <taxon>Eukaryota</taxon>
        <taxon>Viridiplantae</taxon>
        <taxon>Streptophyta</taxon>
        <taxon>Embryophyta</taxon>
        <taxon>Tracheophyta</taxon>
        <taxon>Spermatophyta</taxon>
        <taxon>Magnoliopsida</taxon>
        <taxon>eudicotyledons</taxon>
        <taxon>Gunneridae</taxon>
        <taxon>Pentapetalae</taxon>
        <taxon>rosids</taxon>
        <taxon>malvids</taxon>
        <taxon>Malvales</taxon>
        <taxon>Malvaceae</taxon>
        <taxon>Malvoideae</taxon>
        <taxon>Hibiscus</taxon>
    </lineage>
</organism>
<feature type="domain" description="BZIP" evidence="7">
    <location>
        <begin position="14"/>
        <end position="77"/>
    </location>
</feature>
<dbReference type="Pfam" id="PF00170">
    <property type="entry name" value="bZIP_1"/>
    <property type="match status" value="1"/>
</dbReference>
<keyword evidence="3" id="KW-0238">DNA-binding</keyword>
<name>A0ABR2BRI2_9ROSI</name>